<organism evidence="5 6">
    <name type="scientific">Candidatus Acididesulfobacter diazotrophicus</name>
    <dbReference type="NCBI Taxonomy" id="2597226"/>
    <lineage>
        <taxon>Bacteria</taxon>
        <taxon>Deltaproteobacteria</taxon>
        <taxon>Candidatus Acidulodesulfobacterales</taxon>
        <taxon>Candidatus Acididesulfobacter</taxon>
    </lineage>
</organism>
<dbReference type="InterPro" id="IPR011146">
    <property type="entry name" value="HIT-like"/>
</dbReference>
<gene>
    <name evidence="5" type="ORF">EVG15_02825</name>
</gene>
<dbReference type="GO" id="GO:0003824">
    <property type="term" value="F:catalytic activity"/>
    <property type="evidence" value="ECO:0007669"/>
    <property type="project" value="InterPro"/>
</dbReference>
<evidence type="ECO:0000313" key="6">
    <source>
        <dbReference type="Proteomes" id="UP000319296"/>
    </source>
</evidence>
<evidence type="ECO:0000256" key="3">
    <source>
        <dbReference type="PROSITE-ProRule" id="PRU00464"/>
    </source>
</evidence>
<dbReference type="Gene3D" id="3.30.428.10">
    <property type="entry name" value="HIT-like"/>
    <property type="match status" value="1"/>
</dbReference>
<evidence type="ECO:0000259" key="4">
    <source>
        <dbReference type="PROSITE" id="PS51084"/>
    </source>
</evidence>
<protein>
    <submittedName>
        <fullName evidence="5">HIT domain-containing protein</fullName>
    </submittedName>
</protein>
<dbReference type="Pfam" id="PF01230">
    <property type="entry name" value="HIT"/>
    <property type="match status" value="1"/>
</dbReference>
<dbReference type="PRINTS" id="PR00332">
    <property type="entry name" value="HISTRIAD"/>
</dbReference>
<dbReference type="InterPro" id="IPR001310">
    <property type="entry name" value="Histidine_triad_HIT"/>
</dbReference>
<evidence type="ECO:0000256" key="1">
    <source>
        <dbReference type="PIRSR" id="PIRSR601310-1"/>
    </source>
</evidence>
<evidence type="ECO:0000313" key="5">
    <source>
        <dbReference type="EMBL" id="RZD19054.1"/>
    </source>
</evidence>
<dbReference type="SUPFAM" id="SSF54197">
    <property type="entry name" value="HIT-like"/>
    <property type="match status" value="1"/>
</dbReference>
<name>A0A519BP46_9DELT</name>
<dbReference type="PANTHER" id="PTHR23089">
    <property type="entry name" value="HISTIDINE TRIAD HIT PROTEIN"/>
    <property type="match status" value="1"/>
</dbReference>
<dbReference type="EMBL" id="SGBB01000003">
    <property type="protein sequence ID" value="RZD19054.1"/>
    <property type="molecule type" value="Genomic_DNA"/>
</dbReference>
<sequence>MNDKLLNNKDNNCVFCKIISGTIKSDIIKETNCFIVIKDINAVAPLHFLIISKTHYDSIINTDALFNGNEFTQLIKEISKEYNLDSKGFRIVINTGFDGGQTVLHFHAHFMAGRSFTWPPG</sequence>
<dbReference type="InterPro" id="IPR036265">
    <property type="entry name" value="HIT-like_sf"/>
</dbReference>
<comment type="caution">
    <text evidence="5">The sequence shown here is derived from an EMBL/GenBank/DDBJ whole genome shotgun (WGS) entry which is preliminary data.</text>
</comment>
<feature type="short sequence motif" description="Histidine triad motif" evidence="2 3">
    <location>
        <begin position="105"/>
        <end position="109"/>
    </location>
</feature>
<dbReference type="AlphaFoldDB" id="A0A519BP46"/>
<reference evidence="5 6" key="1">
    <citation type="journal article" date="2019" name="ISME J.">
        <title>Insights into ecological role of a new deltaproteobacterial order Candidatus Acidulodesulfobacterales by metagenomics and metatranscriptomics.</title>
        <authorList>
            <person name="Tan S."/>
            <person name="Liu J."/>
            <person name="Fang Y."/>
            <person name="Hedlund B.P."/>
            <person name="Lian Z.H."/>
            <person name="Huang L.Y."/>
            <person name="Li J.T."/>
            <person name="Huang L.N."/>
            <person name="Li W.J."/>
            <person name="Jiang H.C."/>
            <person name="Dong H.L."/>
            <person name="Shu W.S."/>
        </authorList>
    </citation>
    <scope>NUCLEOTIDE SEQUENCE [LARGE SCALE GENOMIC DNA]</scope>
    <source>
        <strain evidence="5">AP1</strain>
    </source>
</reference>
<dbReference type="PROSITE" id="PS51084">
    <property type="entry name" value="HIT_2"/>
    <property type="match status" value="1"/>
</dbReference>
<accession>A0A519BP46</accession>
<feature type="active site" description="Tele-AMP-histidine intermediate" evidence="1">
    <location>
        <position position="107"/>
    </location>
</feature>
<evidence type="ECO:0000256" key="2">
    <source>
        <dbReference type="PIRSR" id="PIRSR601310-3"/>
    </source>
</evidence>
<dbReference type="Proteomes" id="UP000319296">
    <property type="component" value="Unassembled WGS sequence"/>
</dbReference>
<feature type="domain" description="HIT" evidence="4">
    <location>
        <begin position="14"/>
        <end position="121"/>
    </location>
</feature>
<proteinExistence type="predicted"/>